<evidence type="ECO:0000313" key="9">
    <source>
        <dbReference type="Proteomes" id="UP000627538"/>
    </source>
</evidence>
<dbReference type="Gene3D" id="3.90.220.20">
    <property type="entry name" value="DNA methylase specificity domains"/>
    <property type="match status" value="2"/>
</dbReference>
<keyword evidence="8" id="KW-0378">Hydrolase</keyword>
<evidence type="ECO:0000256" key="4">
    <source>
        <dbReference type="ARBA" id="ARBA00038652"/>
    </source>
</evidence>
<evidence type="ECO:0000259" key="7">
    <source>
        <dbReference type="Pfam" id="PF01420"/>
    </source>
</evidence>
<sequence>MMPRKKSLPLIKDFDNIPDEALVPAAEQPYPIPAHWRWVRFANLNTFTSASISPLNFPDTSFTLYSVPSFAVREPEITRGKEIGSSKQRVRPGDVLLCKINPRINRVWVVTSPHNATIASSEWIVFRPSYGASTYYELYFSSPIFRQLLCSETSGVGGSLTRARPKNVAKYPIPLPPLDEQERIVAQVTERLEQIDEAVARLEKFLRDSETRRHHIIDYAMRGHLTKEWRATRTKRTDARRSDDQPAAIPADEQPYPIPETWTWVRLGASTTFTGGGTPSKSVPDYWNGTIPWASVKDLTDTSISETKDHISNQGLQNSSANICTPGDLLLATRIDPGRASVARTAIAINQDLKIIRSLHFTTEFLLHFFNGHRDAIRAASSGTTVKGISVSRLSSLPVPLPPLNEQKKIVEKITSYTETARDSEVKASAAIEQLRTAREQLISSALAGQLT</sequence>
<feature type="coiled-coil region" evidence="5">
    <location>
        <begin position="178"/>
        <end position="212"/>
    </location>
</feature>
<keyword evidence="9" id="KW-1185">Reference proteome</keyword>
<organism evidence="8 9">
    <name type="scientific">Nanchangia anserum</name>
    <dbReference type="NCBI Taxonomy" id="2692125"/>
    <lineage>
        <taxon>Bacteria</taxon>
        <taxon>Bacillati</taxon>
        <taxon>Actinomycetota</taxon>
        <taxon>Actinomycetes</taxon>
        <taxon>Actinomycetales</taxon>
        <taxon>Actinomycetaceae</taxon>
        <taxon>Nanchangia</taxon>
    </lineage>
</organism>
<dbReference type="PANTHER" id="PTHR43140:SF1">
    <property type="entry name" value="TYPE I RESTRICTION ENZYME ECOKI SPECIFICITY SUBUNIT"/>
    <property type="match status" value="1"/>
</dbReference>
<evidence type="ECO:0000256" key="3">
    <source>
        <dbReference type="ARBA" id="ARBA00023125"/>
    </source>
</evidence>
<dbReference type="Proteomes" id="UP000627538">
    <property type="component" value="Unassembled WGS sequence"/>
</dbReference>
<proteinExistence type="inferred from homology"/>
<dbReference type="RefSeq" id="WP_191071522.1">
    <property type="nucleotide sequence ID" value="NZ_CP060506.1"/>
</dbReference>
<evidence type="ECO:0000256" key="5">
    <source>
        <dbReference type="SAM" id="Coils"/>
    </source>
</evidence>
<evidence type="ECO:0000256" key="2">
    <source>
        <dbReference type="ARBA" id="ARBA00022747"/>
    </source>
</evidence>
<keyword evidence="3" id="KW-0238">DNA-binding</keyword>
<reference evidence="8 9" key="1">
    <citation type="submission" date="2020-08" db="EMBL/GenBank/DDBJ databases">
        <title>Winkia gen. nov., sp. nov., isolated from faeces of the Anser albifrons in China.</title>
        <authorList>
            <person name="Liu Q."/>
        </authorList>
    </citation>
    <scope>NUCLEOTIDE SEQUENCE [LARGE SCALE GENOMIC DNA]</scope>
    <source>
        <strain evidence="8 9">C62</strain>
    </source>
</reference>
<dbReference type="GO" id="GO:0004519">
    <property type="term" value="F:endonuclease activity"/>
    <property type="evidence" value="ECO:0007669"/>
    <property type="project" value="UniProtKB-KW"/>
</dbReference>
<keyword evidence="5" id="KW-0175">Coiled coil</keyword>
<keyword evidence="2" id="KW-0680">Restriction system</keyword>
<comment type="subunit">
    <text evidence="4">The methyltransferase is composed of M and S polypeptides.</text>
</comment>
<gene>
    <name evidence="8" type="ORF">H8R10_04445</name>
</gene>
<dbReference type="GO" id="GO:0009307">
    <property type="term" value="P:DNA restriction-modification system"/>
    <property type="evidence" value="ECO:0007669"/>
    <property type="project" value="UniProtKB-KW"/>
</dbReference>
<feature type="domain" description="Type I restriction modification DNA specificity" evidence="7">
    <location>
        <begin position="259"/>
        <end position="433"/>
    </location>
</feature>
<name>A0A8I0GDD1_9ACTO</name>
<dbReference type="GO" id="GO:0003677">
    <property type="term" value="F:DNA binding"/>
    <property type="evidence" value="ECO:0007669"/>
    <property type="project" value="UniProtKB-KW"/>
</dbReference>
<evidence type="ECO:0000256" key="6">
    <source>
        <dbReference type="SAM" id="MobiDB-lite"/>
    </source>
</evidence>
<feature type="compositionally biased region" description="Basic and acidic residues" evidence="6">
    <location>
        <begin position="233"/>
        <end position="244"/>
    </location>
</feature>
<protein>
    <submittedName>
        <fullName evidence="8">Restriction endonuclease subunit S</fullName>
    </submittedName>
</protein>
<accession>A0A8I0GDD1</accession>
<dbReference type="PANTHER" id="PTHR43140">
    <property type="entry name" value="TYPE-1 RESTRICTION ENZYME ECOKI SPECIFICITY PROTEIN"/>
    <property type="match status" value="1"/>
</dbReference>
<comment type="caution">
    <text evidence="8">The sequence shown here is derived from an EMBL/GenBank/DDBJ whole genome shotgun (WGS) entry which is preliminary data.</text>
</comment>
<comment type="similarity">
    <text evidence="1">Belongs to the type-I restriction system S methylase family.</text>
</comment>
<feature type="region of interest" description="Disordered" evidence="6">
    <location>
        <begin position="233"/>
        <end position="255"/>
    </location>
</feature>
<dbReference type="SUPFAM" id="SSF116734">
    <property type="entry name" value="DNA methylase specificity domain"/>
    <property type="match status" value="2"/>
</dbReference>
<keyword evidence="8" id="KW-0540">Nuclease</keyword>
<dbReference type="InterPro" id="IPR000055">
    <property type="entry name" value="Restrct_endonuc_typeI_TRD"/>
</dbReference>
<keyword evidence="8" id="KW-0255">Endonuclease</keyword>
<feature type="domain" description="Type I restriction modification DNA specificity" evidence="7">
    <location>
        <begin position="81"/>
        <end position="187"/>
    </location>
</feature>
<dbReference type="EMBL" id="JACRUO010000001">
    <property type="protein sequence ID" value="MBD3689478.1"/>
    <property type="molecule type" value="Genomic_DNA"/>
</dbReference>
<dbReference type="Pfam" id="PF01420">
    <property type="entry name" value="Methylase_S"/>
    <property type="match status" value="2"/>
</dbReference>
<evidence type="ECO:0000313" key="8">
    <source>
        <dbReference type="EMBL" id="MBD3689478.1"/>
    </source>
</evidence>
<evidence type="ECO:0000256" key="1">
    <source>
        <dbReference type="ARBA" id="ARBA00010923"/>
    </source>
</evidence>
<dbReference type="AlphaFoldDB" id="A0A8I0GDD1"/>
<dbReference type="InterPro" id="IPR044946">
    <property type="entry name" value="Restrct_endonuc_typeI_TRD_sf"/>
</dbReference>
<dbReference type="InterPro" id="IPR051212">
    <property type="entry name" value="Type-I_RE_S_subunit"/>
</dbReference>